<keyword evidence="5 7" id="KW-1133">Transmembrane helix</keyword>
<dbReference type="Proteomes" id="UP001568358">
    <property type="component" value="Unassembled WGS sequence"/>
</dbReference>
<feature type="transmembrane region" description="Helical" evidence="7">
    <location>
        <begin position="218"/>
        <end position="235"/>
    </location>
</feature>
<proteinExistence type="predicted"/>
<evidence type="ECO:0000313" key="11">
    <source>
        <dbReference type="Proteomes" id="UP000184001"/>
    </source>
</evidence>
<keyword evidence="6 7" id="KW-0472">Membrane</keyword>
<dbReference type="GO" id="GO:0022857">
    <property type="term" value="F:transmembrane transporter activity"/>
    <property type="evidence" value="ECO:0007669"/>
    <property type="project" value="TreeGrafter"/>
</dbReference>
<dbReference type="NCBIfam" id="TIGR00786">
    <property type="entry name" value="dctM"/>
    <property type="match status" value="1"/>
</dbReference>
<dbReference type="Proteomes" id="UP000184001">
    <property type="component" value="Unassembled WGS sequence"/>
</dbReference>
<comment type="subcellular location">
    <subcellularLocation>
        <location evidence="1">Cell inner membrane</location>
        <topology evidence="1">Multi-pass membrane protein</topology>
    </subcellularLocation>
</comment>
<sequence length="426" mass="45500">MGVAEVLFLTFLVLMLLGAPITVALGVSAMFSFMVVGQDLSTLIQIAFTSVNSFPIMALPAFVLAGALMECAGVSKRLVLIAENLVGPVRGGLAISTALACVFFGAISGSGPATTAAVGMLMIPAMIKRDYEPGYAAAATATAGGVGIIIPPSIPMVIYGVAAQESITKMFLGGVIPGLLIAVGLICMHLFKCRKMEVHEDMAAWSASTLLTSMKEGIWAMMAPIVILGGIYSGFFTPTEAAIVAIFYTLFVGFFIYKELSIKALMKSLETTSWLTGRVLIIMFTAYAFGRLLVQYRIPDQIVEMLLNFTSDVMVVWIFVVLILLFLGMFMETLAIILLVTPVLLPVMKAFGVDPIHFGIVLVCCCGVGFSTPPLGENMFIASGIADVSLEEISAKAIPFCCITIGVIFLLVMFPQLILFLPKMLM</sequence>
<dbReference type="PIRSF" id="PIRSF006066">
    <property type="entry name" value="HI0050"/>
    <property type="match status" value="1"/>
</dbReference>
<keyword evidence="4 7" id="KW-0812">Transmembrane</keyword>
<name>A0A8G2FAN5_9BACT</name>
<feature type="domain" description="TRAP C4-dicarboxylate transport system permease DctM subunit" evidence="8">
    <location>
        <begin position="8"/>
        <end position="417"/>
    </location>
</feature>
<organism evidence="10 11">
    <name type="scientific">Halodesulfovibrio aestuarii</name>
    <dbReference type="NCBI Taxonomy" id="126333"/>
    <lineage>
        <taxon>Bacteria</taxon>
        <taxon>Pseudomonadati</taxon>
        <taxon>Thermodesulfobacteriota</taxon>
        <taxon>Desulfovibrionia</taxon>
        <taxon>Desulfovibrionales</taxon>
        <taxon>Desulfovibrionaceae</taxon>
        <taxon>Halodesulfovibrio</taxon>
    </lineage>
</organism>
<evidence type="ECO:0000259" key="8">
    <source>
        <dbReference type="Pfam" id="PF06808"/>
    </source>
</evidence>
<protein>
    <submittedName>
        <fullName evidence="10">C4-dicarboxylate transporter, DctM subunit</fullName>
    </submittedName>
    <submittedName>
        <fullName evidence="9">TRAP transporter large permease</fullName>
    </submittedName>
</protein>
<accession>A0A8G2FAN5</accession>
<evidence type="ECO:0000256" key="4">
    <source>
        <dbReference type="ARBA" id="ARBA00022692"/>
    </source>
</evidence>
<keyword evidence="2" id="KW-1003">Cell membrane</keyword>
<feature type="transmembrane region" description="Helical" evidence="7">
    <location>
        <begin position="43"/>
        <end position="69"/>
    </location>
</feature>
<dbReference type="AlphaFoldDB" id="A0A8G2FAN5"/>
<feature type="transmembrane region" description="Helical" evidence="7">
    <location>
        <begin position="170"/>
        <end position="191"/>
    </location>
</feature>
<feature type="transmembrane region" description="Helical" evidence="7">
    <location>
        <begin position="351"/>
        <end position="370"/>
    </location>
</feature>
<feature type="transmembrane region" description="Helical" evidence="7">
    <location>
        <begin position="397"/>
        <end position="421"/>
    </location>
</feature>
<feature type="transmembrane region" description="Helical" evidence="7">
    <location>
        <begin position="93"/>
        <end position="123"/>
    </location>
</feature>
<gene>
    <name evidence="9" type="ORF">AB2Z07_11515</name>
    <name evidence="10" type="ORF">SAMN05660830_01477</name>
</gene>
<keyword evidence="3" id="KW-0997">Cell inner membrane</keyword>
<evidence type="ECO:0000256" key="6">
    <source>
        <dbReference type="ARBA" id="ARBA00023136"/>
    </source>
</evidence>
<comment type="caution">
    <text evidence="10">The sequence shown here is derived from an EMBL/GenBank/DDBJ whole genome shotgun (WGS) entry which is preliminary data.</text>
</comment>
<feature type="transmembrane region" description="Helical" evidence="7">
    <location>
        <begin position="135"/>
        <end position="158"/>
    </location>
</feature>
<dbReference type="EMBL" id="JBFSOO010000008">
    <property type="protein sequence ID" value="MEZ6854146.1"/>
    <property type="molecule type" value="Genomic_DNA"/>
</dbReference>
<feature type="transmembrane region" description="Helical" evidence="7">
    <location>
        <begin position="241"/>
        <end position="260"/>
    </location>
</feature>
<dbReference type="RefSeq" id="WP_020000561.1">
    <property type="nucleotide sequence ID" value="NZ_CP192217.1"/>
</dbReference>
<dbReference type="InterPro" id="IPR004681">
    <property type="entry name" value="TRAP_DctM"/>
</dbReference>
<evidence type="ECO:0000313" key="12">
    <source>
        <dbReference type="Proteomes" id="UP001568358"/>
    </source>
</evidence>
<keyword evidence="12" id="KW-1185">Reference proteome</keyword>
<reference evidence="10 11" key="1">
    <citation type="submission" date="2016-11" db="EMBL/GenBank/DDBJ databases">
        <authorList>
            <person name="Varghese N."/>
            <person name="Submissions S."/>
        </authorList>
    </citation>
    <scope>NUCLEOTIDE SEQUENCE [LARGE SCALE GENOMIC DNA]</scope>
    <source>
        <strain evidence="10 11">DSM 17919</strain>
    </source>
</reference>
<feature type="transmembrane region" description="Helical" evidence="7">
    <location>
        <begin position="6"/>
        <end position="31"/>
    </location>
</feature>
<evidence type="ECO:0000256" key="3">
    <source>
        <dbReference type="ARBA" id="ARBA00022519"/>
    </source>
</evidence>
<evidence type="ECO:0000256" key="5">
    <source>
        <dbReference type="ARBA" id="ARBA00022989"/>
    </source>
</evidence>
<dbReference type="Pfam" id="PF06808">
    <property type="entry name" value="DctM"/>
    <property type="match status" value="1"/>
</dbReference>
<dbReference type="GO" id="GO:0005886">
    <property type="term" value="C:plasma membrane"/>
    <property type="evidence" value="ECO:0007669"/>
    <property type="project" value="UniProtKB-SubCell"/>
</dbReference>
<evidence type="ECO:0000313" key="10">
    <source>
        <dbReference type="EMBL" id="SHJ04844.1"/>
    </source>
</evidence>
<feature type="transmembrane region" description="Helical" evidence="7">
    <location>
        <begin position="314"/>
        <end position="339"/>
    </location>
</feature>
<dbReference type="InterPro" id="IPR010656">
    <property type="entry name" value="DctM"/>
</dbReference>
<evidence type="ECO:0000256" key="1">
    <source>
        <dbReference type="ARBA" id="ARBA00004429"/>
    </source>
</evidence>
<evidence type="ECO:0000313" key="9">
    <source>
        <dbReference type="EMBL" id="MEZ6854146.1"/>
    </source>
</evidence>
<dbReference type="PANTHER" id="PTHR33362">
    <property type="entry name" value="SIALIC ACID TRAP TRANSPORTER PERMEASE PROTEIN SIAT-RELATED"/>
    <property type="match status" value="1"/>
</dbReference>
<reference evidence="9 12" key="2">
    <citation type="submission" date="2024-07" db="EMBL/GenBank/DDBJ databases">
        <title>Active virus-host system and metabolic interactions in a Lokiarchaeon culture.</title>
        <authorList>
            <person name="Ponce Toledo R.I."/>
            <person name="Rodrigues Oliveira T."/>
            <person name="Schleper C."/>
        </authorList>
    </citation>
    <scope>NUCLEOTIDE SEQUENCE [LARGE SCALE GENOMIC DNA]</scope>
    <source>
        <strain evidence="9 12">B35</strain>
    </source>
</reference>
<evidence type="ECO:0000256" key="2">
    <source>
        <dbReference type="ARBA" id="ARBA00022475"/>
    </source>
</evidence>
<evidence type="ECO:0000256" key="7">
    <source>
        <dbReference type="SAM" id="Phobius"/>
    </source>
</evidence>
<feature type="transmembrane region" description="Helical" evidence="7">
    <location>
        <begin position="272"/>
        <end position="294"/>
    </location>
</feature>
<dbReference type="EMBL" id="FQZR01000003">
    <property type="protein sequence ID" value="SHJ04844.1"/>
    <property type="molecule type" value="Genomic_DNA"/>
</dbReference>